<sequence>MLRLRPRVVRDGEEVREAAQRRDWPAVRGQLLAAPEGHRAQLLRGLEGVEGVRPWLAEVSEAGEDRALALLASGSYHVWWAWEARTGARARDVGAEQFRLFHERLRIAEEQLYEAAEREPGWAEPWHLLCQSGRGLQVGPTAAYARFEAAVRRVPEHLGAHAQYLQQVAAKWGGSDEEMHRFAHTAVAEAGPGTQLGALVPMAHLESWLERNDARFRYLRSAAVRKDLHEAADRSVRHPHYRKGADWVWQHNVFAMAFALAGEVRAARRMFRVLGGRVSPSPWHYLGGDAVRAYRRWRRLSGGAWL</sequence>
<accession>A0A3A9YU44</accession>
<comment type="caution">
    <text evidence="1">The sequence shown here is derived from an EMBL/GenBank/DDBJ whole genome shotgun (WGS) entry which is preliminary data.</text>
</comment>
<evidence type="ECO:0008006" key="3">
    <source>
        <dbReference type="Google" id="ProtNLM"/>
    </source>
</evidence>
<name>A0A3A9YU44_9ACTN</name>
<reference evidence="1 2" key="1">
    <citation type="journal article" date="2014" name="Int. J. Syst. Evol. Microbiol.">
        <title>Streptomyces hoynatensis sp. nov., isolated from deep marine sediment.</title>
        <authorList>
            <person name="Veyisoglu A."/>
            <person name="Sahin N."/>
        </authorList>
    </citation>
    <scope>NUCLEOTIDE SEQUENCE [LARGE SCALE GENOMIC DNA]</scope>
    <source>
        <strain evidence="1 2">KCTC 29097</strain>
    </source>
</reference>
<dbReference type="EMBL" id="RBAL01000015">
    <property type="protein sequence ID" value="RKN39024.1"/>
    <property type="molecule type" value="Genomic_DNA"/>
</dbReference>
<proteinExistence type="predicted"/>
<dbReference type="OrthoDB" id="7171245at2"/>
<evidence type="ECO:0000313" key="1">
    <source>
        <dbReference type="EMBL" id="RKN39024.1"/>
    </source>
</evidence>
<dbReference type="Proteomes" id="UP000272474">
    <property type="component" value="Unassembled WGS sequence"/>
</dbReference>
<dbReference type="AlphaFoldDB" id="A0A3A9YU44"/>
<evidence type="ECO:0000313" key="2">
    <source>
        <dbReference type="Proteomes" id="UP000272474"/>
    </source>
</evidence>
<gene>
    <name evidence="1" type="ORF">D7294_22865</name>
</gene>
<organism evidence="1 2">
    <name type="scientific">Streptomyces hoynatensis</name>
    <dbReference type="NCBI Taxonomy" id="1141874"/>
    <lineage>
        <taxon>Bacteria</taxon>
        <taxon>Bacillati</taxon>
        <taxon>Actinomycetota</taxon>
        <taxon>Actinomycetes</taxon>
        <taxon>Kitasatosporales</taxon>
        <taxon>Streptomycetaceae</taxon>
        <taxon>Streptomyces</taxon>
    </lineage>
</organism>
<keyword evidence="2" id="KW-1185">Reference proteome</keyword>
<protein>
    <recommendedName>
        <fullName evidence="3">DUF4034 domain-containing protein</fullName>
    </recommendedName>
</protein>